<protein>
    <submittedName>
        <fullName evidence="1">Uncharacterized protein</fullName>
    </submittedName>
</protein>
<reference evidence="2" key="1">
    <citation type="journal article" date="2013" name="Science">
        <title>The Amborella genome and the evolution of flowering plants.</title>
        <authorList>
            <consortium name="Amborella Genome Project"/>
        </authorList>
    </citation>
    <scope>NUCLEOTIDE SEQUENCE [LARGE SCALE GENOMIC DNA]</scope>
</reference>
<dbReference type="EMBL" id="KI397541">
    <property type="protein sequence ID" value="ERM93923.1"/>
    <property type="molecule type" value="Genomic_DNA"/>
</dbReference>
<dbReference type="HOGENOM" id="CLU_2240266_0_0_1"/>
<name>W1NET3_AMBTC</name>
<dbReference type="Proteomes" id="UP000017836">
    <property type="component" value="Unassembled WGS sequence"/>
</dbReference>
<organism evidence="1 2">
    <name type="scientific">Amborella trichopoda</name>
    <dbReference type="NCBI Taxonomy" id="13333"/>
    <lineage>
        <taxon>Eukaryota</taxon>
        <taxon>Viridiplantae</taxon>
        <taxon>Streptophyta</taxon>
        <taxon>Embryophyta</taxon>
        <taxon>Tracheophyta</taxon>
        <taxon>Spermatophyta</taxon>
        <taxon>Magnoliopsida</taxon>
        <taxon>Amborellales</taxon>
        <taxon>Amborellaceae</taxon>
        <taxon>Amborella</taxon>
    </lineage>
</organism>
<dbReference type="Gramene" id="ERM93923">
    <property type="protein sequence ID" value="ERM93923"/>
    <property type="gene ID" value="AMTR_s00137p00069590"/>
</dbReference>
<sequence length="105" mass="11496">MRLPDTANSAVAKIAFAKVSKGKNRLEAGATEVDPGASEVEDSQDSEAWYFGDWAFHGWSRFELDMVKGWGWGIPGTKEGTVKKWGMDETASSGYFRPCIGKMDG</sequence>
<evidence type="ECO:0000313" key="2">
    <source>
        <dbReference type="Proteomes" id="UP000017836"/>
    </source>
</evidence>
<evidence type="ECO:0000313" key="1">
    <source>
        <dbReference type="EMBL" id="ERM93923.1"/>
    </source>
</evidence>
<keyword evidence="2" id="KW-1185">Reference proteome</keyword>
<proteinExistence type="predicted"/>
<gene>
    <name evidence="1" type="ORF">AMTR_s00137p00069590</name>
</gene>
<dbReference type="AlphaFoldDB" id="W1NET3"/>
<accession>W1NET3</accession>